<dbReference type="InterPro" id="IPR013783">
    <property type="entry name" value="Ig-like_fold"/>
</dbReference>
<dbReference type="InterPro" id="IPR006101">
    <property type="entry name" value="Glyco_hydro_2"/>
</dbReference>
<dbReference type="InterPro" id="IPR051913">
    <property type="entry name" value="GH2_Domain-Containing"/>
</dbReference>
<evidence type="ECO:0000256" key="3">
    <source>
        <dbReference type="ARBA" id="ARBA00023295"/>
    </source>
</evidence>
<dbReference type="Gene3D" id="3.20.20.80">
    <property type="entry name" value="Glycosidases"/>
    <property type="match status" value="1"/>
</dbReference>
<dbReference type="SUPFAM" id="SSF51445">
    <property type="entry name" value="(Trans)glycosidases"/>
    <property type="match status" value="1"/>
</dbReference>
<feature type="domain" description="Glycoside hydrolase family 2 immunoglobulin-like beta-sandwich" evidence="5">
    <location>
        <begin position="190"/>
        <end position="300"/>
    </location>
</feature>
<accession>A0ABP8BC39</accession>
<feature type="domain" description="Glycoside hydrolase family 2" evidence="9">
    <location>
        <begin position="672"/>
        <end position="773"/>
    </location>
</feature>
<dbReference type="PANTHER" id="PTHR42732:SF1">
    <property type="entry name" value="BETA-MANNOSIDASE"/>
    <property type="match status" value="1"/>
</dbReference>
<comment type="similarity">
    <text evidence="1">Belongs to the glycosyl hydrolase 2 family.</text>
</comment>
<evidence type="ECO:0000256" key="4">
    <source>
        <dbReference type="SAM" id="SignalP"/>
    </source>
</evidence>
<keyword evidence="4" id="KW-0732">Signal</keyword>
<keyword evidence="3" id="KW-0326">Glycosidase</keyword>
<dbReference type="RefSeq" id="WP_344851205.1">
    <property type="nucleotide sequence ID" value="NZ_BAABBY010000004.1"/>
</dbReference>
<feature type="signal peptide" evidence="4">
    <location>
        <begin position="1"/>
        <end position="22"/>
    </location>
</feature>
<dbReference type="Pfam" id="PF02836">
    <property type="entry name" value="Glyco_hydro_2_C"/>
    <property type="match status" value="1"/>
</dbReference>
<name>A0ABP8BC39_9SPHI</name>
<protein>
    <recommendedName>
        <fullName evidence="12">Beta-galactosidase</fullName>
    </recommendedName>
</protein>
<dbReference type="InterPro" id="IPR032311">
    <property type="entry name" value="DUF4982"/>
</dbReference>
<reference evidence="11" key="1">
    <citation type="journal article" date="2019" name="Int. J. Syst. Evol. Microbiol.">
        <title>The Global Catalogue of Microorganisms (GCM) 10K type strain sequencing project: providing services to taxonomists for standard genome sequencing and annotation.</title>
        <authorList>
            <consortium name="The Broad Institute Genomics Platform"/>
            <consortium name="The Broad Institute Genome Sequencing Center for Infectious Disease"/>
            <person name="Wu L."/>
            <person name="Ma J."/>
        </authorList>
    </citation>
    <scope>NUCLEOTIDE SEQUENCE [LARGE SCALE GENOMIC DNA]</scope>
    <source>
        <strain evidence="11">JCM 17626</strain>
    </source>
</reference>
<organism evidence="10 11">
    <name type="scientific">Pedobacter jeongneungensis</name>
    <dbReference type="NCBI Taxonomy" id="947309"/>
    <lineage>
        <taxon>Bacteria</taxon>
        <taxon>Pseudomonadati</taxon>
        <taxon>Bacteroidota</taxon>
        <taxon>Sphingobacteriia</taxon>
        <taxon>Sphingobacteriales</taxon>
        <taxon>Sphingobacteriaceae</taxon>
        <taxon>Pedobacter</taxon>
    </lineage>
</organism>
<gene>
    <name evidence="10" type="ORF">GCM10022289_18710</name>
</gene>
<sequence>MKYNRLYILSFIFVFCCPVVFAQTLKEQVRVITPFDEDWAFNPGDVQGAEKTGFDQTKWRKLNVPHDWSIEGAYDKTNLTARGGGYLPSGIGWYRKTFNLDESFSKKKVTIEFDGIMANSEVWINGFYLGKRPYGYISFSYDLSKYLNFGKGKINTIAVKADNTIQPASRYYTGAGIYRHVRLVATDAVHIAAWGVYITTPDATAQKAAVKVKTEVLNESGQSAQVTIETSVLDPAGKIVKTVQSKQTIAGGKNGSVDQELLVTNPKLWNLESPDLYQTLTKITLNGKVIDDQLNTFGIRAFKFDAATGFWLNGKNFKLKGACLHHDGGAVGAAVPLSVWKFRLGRLKEVGVNAIRTAHNPVAPEFLDLCDRMGFLVMDETFDTWNSAKNNGEKGYNRFFTEWWERDTRDMVMRDRNHPSIIIYSVGNEIYDDLNSPEGFKKYKDQQDLIHQLDPGRPVTMALFRPANSKVYTNGLAETMDVVGQNYRENELVALHNQKPNLKVTGTENTHVIQQYLALRDNPFMAGQFLWTGFDYLGEADWPQITNGQGLFDRIGSWKQQSLQRQSWWSDKPVVHIVRKEDNAGAGAWINNWTPTDFDTYDDAKVAVYSNCEEVELFLNGKSLGSKPKPADDSPRLWDVTFEKGSIKAVGKNKGKVVSSEELKTAGPPAKIVLSVDKNKIKNSWEDVAFVTAKIYDVNGNLCPNADQLIKFTISGSGVIDAVDNGNIASHEMYRDTQRHAYQGVCMANIKGNATGNVEVKATADGLEGASIKLEVNK</sequence>
<dbReference type="PRINTS" id="PR00132">
    <property type="entry name" value="GLHYDRLASE2"/>
</dbReference>
<dbReference type="InterPro" id="IPR017853">
    <property type="entry name" value="GH"/>
</dbReference>
<evidence type="ECO:0000259" key="6">
    <source>
        <dbReference type="Pfam" id="PF02836"/>
    </source>
</evidence>
<comment type="caution">
    <text evidence="10">The sequence shown here is derived from an EMBL/GenBank/DDBJ whole genome shotgun (WGS) entry which is preliminary data.</text>
</comment>
<evidence type="ECO:0008006" key="12">
    <source>
        <dbReference type="Google" id="ProtNLM"/>
    </source>
</evidence>
<dbReference type="InterPro" id="IPR006102">
    <property type="entry name" value="Ig-like_GH2"/>
</dbReference>
<dbReference type="Proteomes" id="UP001501772">
    <property type="component" value="Unassembled WGS sequence"/>
</dbReference>
<dbReference type="SUPFAM" id="SSF49303">
    <property type="entry name" value="beta-Galactosidase/glucuronidase domain"/>
    <property type="match status" value="1"/>
</dbReference>
<keyword evidence="11" id="KW-1185">Reference proteome</keyword>
<feature type="domain" description="DUF4982" evidence="8">
    <location>
        <begin position="605"/>
        <end position="658"/>
    </location>
</feature>
<proteinExistence type="inferred from homology"/>
<evidence type="ECO:0000259" key="9">
    <source>
        <dbReference type="Pfam" id="PF18565"/>
    </source>
</evidence>
<dbReference type="SUPFAM" id="SSF49373">
    <property type="entry name" value="Invasin/intimin cell-adhesion fragments"/>
    <property type="match status" value="1"/>
</dbReference>
<evidence type="ECO:0000256" key="2">
    <source>
        <dbReference type="ARBA" id="ARBA00022801"/>
    </source>
</evidence>
<feature type="domain" description="Glycoside hydrolase family 2 catalytic" evidence="6">
    <location>
        <begin position="310"/>
        <end position="464"/>
    </location>
</feature>
<dbReference type="PANTHER" id="PTHR42732">
    <property type="entry name" value="BETA-GALACTOSIDASE"/>
    <property type="match status" value="1"/>
</dbReference>
<feature type="chain" id="PRO_5047245048" description="Beta-galactosidase" evidence="4">
    <location>
        <begin position="23"/>
        <end position="778"/>
    </location>
</feature>
<evidence type="ECO:0000259" key="5">
    <source>
        <dbReference type="Pfam" id="PF00703"/>
    </source>
</evidence>
<evidence type="ECO:0000313" key="10">
    <source>
        <dbReference type="EMBL" id="GAA4203049.1"/>
    </source>
</evidence>
<dbReference type="InterPro" id="IPR036156">
    <property type="entry name" value="Beta-gal/glucu_dom_sf"/>
</dbReference>
<dbReference type="InterPro" id="IPR006103">
    <property type="entry name" value="Glyco_hydro_2_cat"/>
</dbReference>
<evidence type="ECO:0000313" key="11">
    <source>
        <dbReference type="Proteomes" id="UP001501772"/>
    </source>
</evidence>
<dbReference type="Pfam" id="PF18565">
    <property type="entry name" value="Glyco_hydro2_C5"/>
    <property type="match status" value="1"/>
</dbReference>
<dbReference type="Pfam" id="PF02837">
    <property type="entry name" value="Glyco_hydro_2_N"/>
    <property type="match status" value="1"/>
</dbReference>
<evidence type="ECO:0000259" key="8">
    <source>
        <dbReference type="Pfam" id="PF16355"/>
    </source>
</evidence>
<feature type="domain" description="Glycosyl hydrolases family 2 sugar binding" evidence="7">
    <location>
        <begin position="90"/>
        <end position="185"/>
    </location>
</feature>
<evidence type="ECO:0000256" key="1">
    <source>
        <dbReference type="ARBA" id="ARBA00007401"/>
    </source>
</evidence>
<keyword evidence="2" id="KW-0378">Hydrolase</keyword>
<dbReference type="InterPro" id="IPR008979">
    <property type="entry name" value="Galactose-bd-like_sf"/>
</dbReference>
<dbReference type="Pfam" id="PF16355">
    <property type="entry name" value="DUF4982"/>
    <property type="match status" value="1"/>
</dbReference>
<dbReference type="Pfam" id="PF00703">
    <property type="entry name" value="Glyco_hydro_2"/>
    <property type="match status" value="1"/>
</dbReference>
<dbReference type="Gene3D" id="2.60.40.10">
    <property type="entry name" value="Immunoglobulins"/>
    <property type="match status" value="3"/>
</dbReference>
<dbReference type="InterPro" id="IPR040605">
    <property type="entry name" value="Glyco_hydro2_dom5"/>
</dbReference>
<dbReference type="InterPro" id="IPR008964">
    <property type="entry name" value="Invasin/intimin_cell_adhesion"/>
</dbReference>
<dbReference type="Gene3D" id="2.60.120.260">
    <property type="entry name" value="Galactose-binding domain-like"/>
    <property type="match status" value="1"/>
</dbReference>
<dbReference type="EMBL" id="BAABBY010000004">
    <property type="protein sequence ID" value="GAA4203049.1"/>
    <property type="molecule type" value="Genomic_DNA"/>
</dbReference>
<dbReference type="SUPFAM" id="SSF49785">
    <property type="entry name" value="Galactose-binding domain-like"/>
    <property type="match status" value="1"/>
</dbReference>
<evidence type="ECO:0000259" key="7">
    <source>
        <dbReference type="Pfam" id="PF02837"/>
    </source>
</evidence>
<dbReference type="InterPro" id="IPR006104">
    <property type="entry name" value="Glyco_hydro_2_N"/>
</dbReference>